<evidence type="ECO:0000256" key="1">
    <source>
        <dbReference type="SAM" id="MobiDB-lite"/>
    </source>
</evidence>
<evidence type="ECO:0000313" key="3">
    <source>
        <dbReference type="Proteomes" id="UP000188268"/>
    </source>
</evidence>
<gene>
    <name evidence="2" type="ORF">CCACVL1_17763</name>
</gene>
<evidence type="ECO:0000313" key="2">
    <source>
        <dbReference type="EMBL" id="OMO72490.1"/>
    </source>
</evidence>
<reference evidence="2 3" key="1">
    <citation type="submission" date="2013-09" db="EMBL/GenBank/DDBJ databases">
        <title>Corchorus capsularis genome sequencing.</title>
        <authorList>
            <person name="Alam M."/>
            <person name="Haque M.S."/>
            <person name="Islam M.S."/>
            <person name="Emdad E.M."/>
            <person name="Islam M.M."/>
            <person name="Ahmed B."/>
            <person name="Halim A."/>
            <person name="Hossen Q.M.M."/>
            <person name="Hossain M.Z."/>
            <person name="Ahmed R."/>
            <person name="Khan M.M."/>
            <person name="Islam R."/>
            <person name="Rashid M.M."/>
            <person name="Khan S.A."/>
            <person name="Rahman M.S."/>
            <person name="Alam M."/>
        </authorList>
    </citation>
    <scope>NUCLEOTIDE SEQUENCE [LARGE SCALE GENOMIC DNA]</scope>
    <source>
        <strain evidence="3">cv. CVL-1</strain>
        <tissue evidence="2">Whole seedling</tissue>
    </source>
</reference>
<name>A0A1R3HQJ0_COCAP</name>
<feature type="region of interest" description="Disordered" evidence="1">
    <location>
        <begin position="1"/>
        <end position="35"/>
    </location>
</feature>
<organism evidence="2 3">
    <name type="scientific">Corchorus capsularis</name>
    <name type="common">Jute</name>
    <dbReference type="NCBI Taxonomy" id="210143"/>
    <lineage>
        <taxon>Eukaryota</taxon>
        <taxon>Viridiplantae</taxon>
        <taxon>Streptophyta</taxon>
        <taxon>Embryophyta</taxon>
        <taxon>Tracheophyta</taxon>
        <taxon>Spermatophyta</taxon>
        <taxon>Magnoliopsida</taxon>
        <taxon>eudicotyledons</taxon>
        <taxon>Gunneridae</taxon>
        <taxon>Pentapetalae</taxon>
        <taxon>rosids</taxon>
        <taxon>malvids</taxon>
        <taxon>Malvales</taxon>
        <taxon>Malvaceae</taxon>
        <taxon>Grewioideae</taxon>
        <taxon>Apeibeae</taxon>
        <taxon>Corchorus</taxon>
    </lineage>
</organism>
<keyword evidence="3" id="KW-1185">Reference proteome</keyword>
<dbReference type="AlphaFoldDB" id="A0A1R3HQJ0"/>
<dbReference type="EMBL" id="AWWV01011419">
    <property type="protein sequence ID" value="OMO72490.1"/>
    <property type="molecule type" value="Genomic_DNA"/>
</dbReference>
<proteinExistence type="predicted"/>
<dbReference type="Gramene" id="OMO72490">
    <property type="protein sequence ID" value="OMO72490"/>
    <property type="gene ID" value="CCACVL1_17763"/>
</dbReference>
<comment type="caution">
    <text evidence="2">The sequence shown here is derived from an EMBL/GenBank/DDBJ whole genome shotgun (WGS) entry which is preliminary data.</text>
</comment>
<accession>A0A1R3HQJ0</accession>
<sequence>MKRIADRGISIDLSDDEGWPTKSTRKPGASASRHG</sequence>
<dbReference type="Proteomes" id="UP000188268">
    <property type="component" value="Unassembled WGS sequence"/>
</dbReference>
<protein>
    <submittedName>
        <fullName evidence="2">Uncharacterized protein</fullName>
    </submittedName>
</protein>